<protein>
    <recommendedName>
        <fullName evidence="7">ORC6 first cyclin-like domain-containing protein</fullName>
    </recommendedName>
</protein>
<evidence type="ECO:0000259" key="7">
    <source>
        <dbReference type="Pfam" id="PF05460"/>
    </source>
</evidence>
<accession>A0A7U2F7W5</accession>
<feature type="region of interest" description="Disordered" evidence="6">
    <location>
        <begin position="97"/>
        <end position="138"/>
    </location>
</feature>
<keyword evidence="3" id="KW-0235">DNA replication</keyword>
<keyword evidence="9" id="KW-1185">Reference proteome</keyword>
<feature type="compositionally biased region" description="Low complexity" evidence="6">
    <location>
        <begin position="109"/>
        <end position="120"/>
    </location>
</feature>
<keyword evidence="5" id="KW-0539">Nucleus</keyword>
<proteinExistence type="inferred from homology"/>
<comment type="subcellular location">
    <subcellularLocation>
        <location evidence="1">Nucleus</location>
    </subcellularLocation>
</comment>
<dbReference type="VEuPathDB" id="FungiDB:JI435_072330"/>
<dbReference type="OrthoDB" id="5367324at2759"/>
<evidence type="ECO:0000256" key="3">
    <source>
        <dbReference type="ARBA" id="ARBA00022705"/>
    </source>
</evidence>
<evidence type="ECO:0000256" key="5">
    <source>
        <dbReference type="ARBA" id="ARBA00023242"/>
    </source>
</evidence>
<evidence type="ECO:0000256" key="1">
    <source>
        <dbReference type="ARBA" id="ARBA00004123"/>
    </source>
</evidence>
<keyword evidence="4" id="KW-0238">DNA-binding</keyword>
<dbReference type="GO" id="GO:0003677">
    <property type="term" value="F:DNA binding"/>
    <property type="evidence" value="ECO:0007669"/>
    <property type="project" value="UniProtKB-KW"/>
</dbReference>
<dbReference type="EMBL" id="CP069032">
    <property type="protein sequence ID" value="QRD00375.1"/>
    <property type="molecule type" value="Genomic_DNA"/>
</dbReference>
<evidence type="ECO:0000256" key="6">
    <source>
        <dbReference type="SAM" id="MobiDB-lite"/>
    </source>
</evidence>
<sequence length="356" mass="39106">MSRASVEQALTGLVPALNGPLPPELIDLALSLLARSRSVAQSLKSDEEIGRPYACAQLACERTKKRFNLPTIVSRPPCPPRIYKKLYNYLSSALPASEATREPQTPSKRATAASASARNTPKTPLTGRRTPRSTKKAAAADIPAWVMPAIRKLVKAFEFPNAAPHVFTGLESTMPLLARMSIPAAETPSKRSSRTGATSAPSADLPEARIKGLIAVVFLYIFTRMKNVEVVPEEYQVWRQTALETLLGVPGAEEVTYDDLSLEAEELMPMAKAEGWLNMEWFVNVMPLDDDEDAMDGVEMTEASDKRAMTKAGGSDYIGLGTMMQDATDYLGDRRREDFKIWKAKVMARVQEIEAT</sequence>
<evidence type="ECO:0000313" key="8">
    <source>
        <dbReference type="EMBL" id="QRD00375.1"/>
    </source>
</evidence>
<dbReference type="GO" id="GO:0005664">
    <property type="term" value="C:nuclear origin of replication recognition complex"/>
    <property type="evidence" value="ECO:0007669"/>
    <property type="project" value="InterPro"/>
</dbReference>
<dbReference type="Proteomes" id="UP000663193">
    <property type="component" value="Chromosome 10"/>
</dbReference>
<dbReference type="GO" id="GO:0006260">
    <property type="term" value="P:DNA replication"/>
    <property type="evidence" value="ECO:0007669"/>
    <property type="project" value="UniProtKB-KW"/>
</dbReference>
<comment type="similarity">
    <text evidence="2">Belongs to the ORC6 family.</text>
</comment>
<dbReference type="InterPro" id="IPR008721">
    <property type="entry name" value="ORC6_cyclin_first"/>
</dbReference>
<evidence type="ECO:0000313" key="9">
    <source>
        <dbReference type="Proteomes" id="UP000663193"/>
    </source>
</evidence>
<dbReference type="Pfam" id="PF05460">
    <property type="entry name" value="ORC6"/>
    <property type="match status" value="1"/>
</dbReference>
<reference evidence="9" key="1">
    <citation type="journal article" date="2021" name="BMC Genomics">
        <title>Chromosome-level genome assembly and manually-curated proteome of model necrotroph Parastagonospora nodorum Sn15 reveals a genome-wide trove of candidate effector homologs, and redundancy of virulence-related functions within an accessory chromosome.</title>
        <authorList>
            <person name="Bertazzoni S."/>
            <person name="Jones D.A.B."/>
            <person name="Phan H.T."/>
            <person name="Tan K.-C."/>
            <person name="Hane J.K."/>
        </authorList>
    </citation>
    <scope>NUCLEOTIDE SEQUENCE [LARGE SCALE GENOMIC DNA]</scope>
    <source>
        <strain evidence="9">SN15 / ATCC MYA-4574 / FGSC 10173)</strain>
    </source>
</reference>
<organism evidence="8 9">
    <name type="scientific">Phaeosphaeria nodorum (strain SN15 / ATCC MYA-4574 / FGSC 10173)</name>
    <name type="common">Glume blotch fungus</name>
    <name type="synonym">Parastagonospora nodorum</name>
    <dbReference type="NCBI Taxonomy" id="321614"/>
    <lineage>
        <taxon>Eukaryota</taxon>
        <taxon>Fungi</taxon>
        <taxon>Dikarya</taxon>
        <taxon>Ascomycota</taxon>
        <taxon>Pezizomycotina</taxon>
        <taxon>Dothideomycetes</taxon>
        <taxon>Pleosporomycetidae</taxon>
        <taxon>Pleosporales</taxon>
        <taxon>Pleosporineae</taxon>
        <taxon>Phaeosphaeriaceae</taxon>
        <taxon>Parastagonospora</taxon>
    </lineage>
</organism>
<feature type="domain" description="ORC6 first cyclin-like" evidence="7">
    <location>
        <begin position="10"/>
        <end position="94"/>
    </location>
</feature>
<dbReference type="AlphaFoldDB" id="A0A7U2F7W5"/>
<gene>
    <name evidence="8" type="ORF">JI435_072330</name>
</gene>
<name>A0A7U2F7W5_PHANO</name>
<evidence type="ECO:0000256" key="4">
    <source>
        <dbReference type="ARBA" id="ARBA00023125"/>
    </source>
</evidence>
<evidence type="ECO:0000256" key="2">
    <source>
        <dbReference type="ARBA" id="ARBA00010840"/>
    </source>
</evidence>